<dbReference type="PANTHER" id="PTHR47550">
    <property type="entry name" value="DUAL SPECIFICITY PROTEIN PHOSPHATASE PPS1"/>
    <property type="match status" value="1"/>
</dbReference>
<name>A0A0P1BFK2_9BASI</name>
<feature type="compositionally biased region" description="Low complexity" evidence="3">
    <location>
        <begin position="263"/>
        <end position="272"/>
    </location>
</feature>
<dbReference type="Proteomes" id="UP000054845">
    <property type="component" value="Unassembled WGS sequence"/>
</dbReference>
<dbReference type="GO" id="GO:0008138">
    <property type="term" value="F:protein tyrosine/serine/threonine phosphatase activity"/>
    <property type="evidence" value="ECO:0007669"/>
    <property type="project" value="InterPro"/>
</dbReference>
<keyword evidence="7" id="KW-1185">Reference proteome</keyword>
<keyword evidence="2" id="KW-0904">Protein phosphatase</keyword>
<dbReference type="STRING" id="401625.A0A0P1BFK2"/>
<feature type="compositionally biased region" description="Polar residues" evidence="3">
    <location>
        <begin position="307"/>
        <end position="343"/>
    </location>
</feature>
<feature type="domain" description="Tyrosine specific protein phosphatases" evidence="5">
    <location>
        <begin position="1078"/>
        <end position="1143"/>
    </location>
</feature>
<feature type="compositionally biased region" description="Low complexity" evidence="3">
    <location>
        <begin position="234"/>
        <end position="250"/>
    </location>
</feature>
<keyword evidence="1" id="KW-0378">Hydrolase</keyword>
<feature type="region of interest" description="Disordered" evidence="3">
    <location>
        <begin position="509"/>
        <end position="531"/>
    </location>
</feature>
<organism evidence="6 7">
    <name type="scientific">Ceraceosorus bombacis</name>
    <dbReference type="NCBI Taxonomy" id="401625"/>
    <lineage>
        <taxon>Eukaryota</taxon>
        <taxon>Fungi</taxon>
        <taxon>Dikarya</taxon>
        <taxon>Basidiomycota</taxon>
        <taxon>Ustilaginomycotina</taxon>
        <taxon>Exobasidiomycetes</taxon>
        <taxon>Ceraceosorales</taxon>
        <taxon>Ceraceosoraceae</taxon>
        <taxon>Ceraceosorus</taxon>
    </lineage>
</organism>
<evidence type="ECO:0000256" key="2">
    <source>
        <dbReference type="ARBA" id="ARBA00022912"/>
    </source>
</evidence>
<dbReference type="PROSITE" id="PS50054">
    <property type="entry name" value="TYR_PHOSPHATASE_DUAL"/>
    <property type="match status" value="1"/>
</dbReference>
<sequence length="1284" mass="139175">MAAVSLHPVASRGGEQSATVVSLQLGVPSAVDGNRPPDHSITDDAQPSSTSAEPLALPTVDEAHEWGLQHRDLSLYPVLDELCLEQERNEGSSISGPSARPDHTGRGSADRTSIRALSASQLASLHDAYVHLDVPHHVVFPFLHGVDGNNAAQNAFFGAPPSGQPTPNYRGLTIIRADMPTPEEAKAMQRRRASSSASGLALRRASGRPRSGSMGVLTMSVGHESPDETSPCGSASSSNNSSDDGISDRNAPSAASRTQLGHSGSSTSVSSSLISSDMSSLFSTAAESDEGSEMTSASIAWPPSDGPCQSLSATQHAKCDSTSPPWESSTAGPGKQRPSQEYSPQPIHSWLNASVLPSQVIVPPSHSRAEDQYEDLARFVEPKQAPGVSLRNFRIQCARYATISDIAVYCPAGLHDGVLQLARWIRDAQEQMYEERMILGLGSLKYNVFVVTDPFLAFERSHQHLVAVDSRGIRRHHVEFSEREREEMQRLTAASEIDDHVWMGSTADVPLPKPENAGPYQLDGIDHAGTRPQESNPLGFAVCIEAHDGAEIPQPSKLSYASHLLDSMEATAAFEHDSKQALRDLEEDDALEAPAPAAERPSVSLGPSGWTPSAISRICRSGGRRMLSPSSKDGFGHDRSSSPQPTPPSNMQLFIAPDNVIHLELPSSKTSFESGAQGRGLECAVEGILNLCAWIKRQAQPHDKQWPSSHVPNGSTFVHGALRGHGSRTSSGAHPSLMQSTTQQLPRRVLLHCGDGYTETSILALSYLMYARELSLPDAYLDLQQRCGRSFFVYGRDLPFLKLIEDRIVAQRDSIRRQREERDREMMSRSTSPSIRSPKGRHAFSWGLAHDESGPKRSANGSRRGSSNRRDSSNASAEDGHSGSAVEQSVWARGLAAASGFVSSSHAAASVRKAPSTPSLSPQSPCPEVRNRTPTPRSPSTPRSPEKHVRLSNNSRTPAAAPSVDHRWFYDSRFEGSFPSRILPFLYLGNLNHALNPSMLHALGITHVVSVGETALSPPWAEVNATVDDRGTSMGAAMPSLPEHQNSLWHEERAGRISVLDLKNVSDDGIDPLRSAMREAVEYIESARRSGGAVLVHCRVGVSRSSTIVLAYVMAHLDLTLVESYLLVRSRRLNILIQPHLLFFWELRGWETYLARQKAKRIALLSCSKGNSPEEPIDPRLLDSLSKIEFDTANSPLRGKDEHSQAARGESEIHPAVRDAFDLDVDLAAGAGSIHHNPEGINPQTAAVMPFGAGSPSGIPATALRLTWGYLCHEITYLNERYFI</sequence>
<dbReference type="InterPro" id="IPR020422">
    <property type="entry name" value="TYR_PHOSPHATASE_DUAL_dom"/>
</dbReference>
<protein>
    <submittedName>
        <fullName evidence="6">Dual specificity phosphatase</fullName>
    </submittedName>
</protein>
<evidence type="ECO:0000313" key="7">
    <source>
        <dbReference type="Proteomes" id="UP000054845"/>
    </source>
</evidence>
<dbReference type="FunFam" id="3.90.190.10:FF:000095">
    <property type="entry name" value="Unplaced genomic scaffold supercont1.9, whole genome shotgun sequence"/>
    <property type="match status" value="1"/>
</dbReference>
<feature type="region of interest" description="Disordered" evidence="3">
    <location>
        <begin position="284"/>
        <end position="344"/>
    </location>
</feature>
<dbReference type="OrthoDB" id="273181at2759"/>
<accession>A0A0P1BFK2</accession>
<feature type="region of interest" description="Disordered" evidence="3">
    <location>
        <begin position="28"/>
        <end position="53"/>
    </location>
</feature>
<proteinExistence type="predicted"/>
<feature type="compositionally biased region" description="Low complexity" evidence="3">
    <location>
        <begin position="194"/>
        <end position="204"/>
    </location>
</feature>
<dbReference type="SMART" id="SM00195">
    <property type="entry name" value="DSPc"/>
    <property type="match status" value="1"/>
</dbReference>
<feature type="region of interest" description="Disordered" evidence="3">
    <location>
        <begin position="911"/>
        <end position="961"/>
    </location>
</feature>
<feature type="region of interest" description="Disordered" evidence="3">
    <location>
        <begin position="816"/>
        <end position="885"/>
    </location>
</feature>
<dbReference type="SUPFAM" id="SSF52799">
    <property type="entry name" value="(Phosphotyrosine protein) phosphatases II"/>
    <property type="match status" value="2"/>
</dbReference>
<dbReference type="Pfam" id="PF00782">
    <property type="entry name" value="DSPc"/>
    <property type="match status" value="1"/>
</dbReference>
<reference evidence="6 7" key="1">
    <citation type="submission" date="2014-09" db="EMBL/GenBank/DDBJ databases">
        <authorList>
            <person name="Magalhaes I.L.F."/>
            <person name="Oliveira U."/>
            <person name="Santos F.R."/>
            <person name="Vidigal T.H.D.A."/>
            <person name="Brescovit A.D."/>
            <person name="Santos A.J."/>
        </authorList>
    </citation>
    <scope>NUCLEOTIDE SEQUENCE [LARGE SCALE GENOMIC DNA]</scope>
</reference>
<dbReference type="PROSITE" id="PS50056">
    <property type="entry name" value="TYR_PHOSPHATASE_2"/>
    <property type="match status" value="1"/>
</dbReference>
<evidence type="ECO:0000259" key="4">
    <source>
        <dbReference type="PROSITE" id="PS50054"/>
    </source>
</evidence>
<feature type="compositionally biased region" description="Polar residues" evidence="3">
    <location>
        <begin position="253"/>
        <end position="262"/>
    </location>
</feature>
<evidence type="ECO:0000313" key="6">
    <source>
        <dbReference type="EMBL" id="CEH14440.1"/>
    </source>
</evidence>
<feature type="domain" description="Tyrosine-protein phosphatase" evidence="4">
    <location>
        <begin position="978"/>
        <end position="1156"/>
    </location>
</feature>
<evidence type="ECO:0000256" key="1">
    <source>
        <dbReference type="ARBA" id="ARBA00022801"/>
    </source>
</evidence>
<dbReference type="PANTHER" id="PTHR47550:SF1">
    <property type="entry name" value="DUAL SPECIFICITY PROTEIN PHOSPHATASE PPS1"/>
    <property type="match status" value="1"/>
</dbReference>
<feature type="region of interest" description="Disordered" evidence="3">
    <location>
        <begin position="623"/>
        <end position="652"/>
    </location>
</feature>
<dbReference type="InterPro" id="IPR029021">
    <property type="entry name" value="Prot-tyrosine_phosphatase-like"/>
</dbReference>
<dbReference type="GO" id="GO:0005634">
    <property type="term" value="C:nucleus"/>
    <property type="evidence" value="ECO:0007669"/>
    <property type="project" value="GOC"/>
</dbReference>
<feature type="compositionally biased region" description="Basic and acidic residues" evidence="3">
    <location>
        <begin position="816"/>
        <end position="827"/>
    </location>
</feature>
<feature type="compositionally biased region" description="Basic and acidic residues" evidence="3">
    <location>
        <begin position="100"/>
        <end position="111"/>
    </location>
</feature>
<feature type="compositionally biased region" description="Low complexity" evidence="3">
    <location>
        <begin position="932"/>
        <end position="943"/>
    </location>
</feature>
<evidence type="ECO:0000256" key="3">
    <source>
        <dbReference type="SAM" id="MobiDB-lite"/>
    </source>
</evidence>
<dbReference type="InterPro" id="IPR053239">
    <property type="entry name" value="Dual_spec_PTase"/>
</dbReference>
<dbReference type="InterPro" id="IPR047949">
    <property type="entry name" value="PPS1_DSP"/>
</dbReference>
<feature type="region of interest" description="Disordered" evidence="3">
    <location>
        <begin position="88"/>
        <end position="111"/>
    </location>
</feature>
<dbReference type="GO" id="GO:0033260">
    <property type="term" value="P:nuclear DNA replication"/>
    <property type="evidence" value="ECO:0007669"/>
    <property type="project" value="InterPro"/>
</dbReference>
<dbReference type="CDD" id="cd14516">
    <property type="entry name" value="DSP_fungal_PPS1"/>
    <property type="match status" value="1"/>
</dbReference>
<feature type="compositionally biased region" description="Polar residues" evidence="3">
    <location>
        <begin position="43"/>
        <end position="52"/>
    </location>
</feature>
<dbReference type="InterPro" id="IPR016130">
    <property type="entry name" value="Tyr_Pase_AS"/>
</dbReference>
<dbReference type="InterPro" id="IPR000387">
    <property type="entry name" value="Tyr_Pase_dom"/>
</dbReference>
<dbReference type="PROSITE" id="PS00383">
    <property type="entry name" value="TYR_PHOSPHATASE_1"/>
    <property type="match status" value="1"/>
</dbReference>
<dbReference type="Gene3D" id="3.90.190.10">
    <property type="entry name" value="Protein tyrosine phosphatase superfamily"/>
    <property type="match status" value="2"/>
</dbReference>
<feature type="region of interest" description="Disordered" evidence="3">
    <location>
        <begin position="183"/>
        <end position="272"/>
    </location>
</feature>
<dbReference type="InterPro" id="IPR000340">
    <property type="entry name" value="Dual-sp_phosphatase_cat-dom"/>
</dbReference>
<evidence type="ECO:0000259" key="5">
    <source>
        <dbReference type="PROSITE" id="PS50056"/>
    </source>
</evidence>
<dbReference type="EMBL" id="CCYA01000243">
    <property type="protein sequence ID" value="CEH14440.1"/>
    <property type="molecule type" value="Genomic_DNA"/>
</dbReference>